<keyword evidence="1" id="KW-0378">Hydrolase</keyword>
<reference evidence="4" key="1">
    <citation type="submission" date="2016-10" db="EMBL/GenBank/DDBJ databases">
        <authorList>
            <person name="Varghese N."/>
            <person name="Submissions S."/>
        </authorList>
    </citation>
    <scope>NUCLEOTIDE SEQUENCE [LARGE SCALE GENOMIC DNA]</scope>
    <source>
        <strain evidence="4">CGMCC 1.7061</strain>
    </source>
</reference>
<evidence type="ECO:0000313" key="3">
    <source>
        <dbReference type="EMBL" id="SFM18942.1"/>
    </source>
</evidence>
<dbReference type="STRING" id="488535.SAMN04487963_1614"/>
<dbReference type="Gene3D" id="3.40.50.1820">
    <property type="entry name" value="alpha/beta hydrolase"/>
    <property type="match status" value="1"/>
</dbReference>
<dbReference type="OrthoDB" id="9806180at2"/>
<dbReference type="Pfam" id="PF07859">
    <property type="entry name" value="Abhydrolase_3"/>
    <property type="match status" value="1"/>
</dbReference>
<evidence type="ECO:0000313" key="4">
    <source>
        <dbReference type="Proteomes" id="UP000198519"/>
    </source>
</evidence>
<dbReference type="AlphaFoldDB" id="A0A1I4NTW0"/>
<dbReference type="Proteomes" id="UP000198519">
    <property type="component" value="Unassembled WGS sequence"/>
</dbReference>
<dbReference type="PANTHER" id="PTHR48081:SF8">
    <property type="entry name" value="ALPHA_BETA HYDROLASE FOLD-3 DOMAIN-CONTAINING PROTEIN-RELATED"/>
    <property type="match status" value="1"/>
</dbReference>
<feature type="domain" description="Alpha/beta hydrolase fold-3" evidence="2">
    <location>
        <begin position="91"/>
        <end position="295"/>
    </location>
</feature>
<keyword evidence="4" id="KW-1185">Reference proteome</keyword>
<dbReference type="InterPro" id="IPR029058">
    <property type="entry name" value="AB_hydrolase_fold"/>
</dbReference>
<evidence type="ECO:0000259" key="2">
    <source>
        <dbReference type="Pfam" id="PF07859"/>
    </source>
</evidence>
<dbReference type="GO" id="GO:0016787">
    <property type="term" value="F:hydrolase activity"/>
    <property type="evidence" value="ECO:0007669"/>
    <property type="project" value="UniProtKB-KW"/>
</dbReference>
<dbReference type="PANTHER" id="PTHR48081">
    <property type="entry name" value="AB HYDROLASE SUPERFAMILY PROTEIN C4A8.06C"/>
    <property type="match status" value="1"/>
</dbReference>
<protein>
    <submittedName>
        <fullName evidence="3">Acetyl esterase/lipase</fullName>
    </submittedName>
</protein>
<dbReference type="EMBL" id="FOUE01000002">
    <property type="protein sequence ID" value="SFM18942.1"/>
    <property type="molecule type" value="Genomic_DNA"/>
</dbReference>
<gene>
    <name evidence="3" type="ORF">SAMN04487963_1614</name>
</gene>
<sequence>MNKQVQFRRHETVLSRRSRWVLRLIRLIIRPMIRFMVSGSMRRMAAGQARVAGAKFTSKHAQEQDYRMIGAPGKSVPSYILGNLDNSRPVILWLHGGAFVLPLMPDAHLRFLNRLCQDLGAAAVAPDYRIAPLCPYPQGLDDCERAYGALLDLGVPASRIVLGGESAGGNLVLGLLQRIRRKGWPMPCCAVPVAAVTDMGRIHNPPSRTENLKRDAMLPMLALTRIVEWYVGAQDHSDPELSPIHADCSGFPPLLLVASQHEVLRDDSVMFARVAAEQGVKTRLEMWTHMPHAFPLLEHWFPEATPARVMITEFMKEHIAD</sequence>
<dbReference type="SUPFAM" id="SSF53474">
    <property type="entry name" value="alpha/beta-Hydrolases"/>
    <property type="match status" value="1"/>
</dbReference>
<name>A0A1I4NTW0_9GAMM</name>
<organism evidence="3 4">
    <name type="scientific">Marinobacter zhejiangensis</name>
    <dbReference type="NCBI Taxonomy" id="488535"/>
    <lineage>
        <taxon>Bacteria</taxon>
        <taxon>Pseudomonadati</taxon>
        <taxon>Pseudomonadota</taxon>
        <taxon>Gammaproteobacteria</taxon>
        <taxon>Pseudomonadales</taxon>
        <taxon>Marinobacteraceae</taxon>
        <taxon>Marinobacter</taxon>
    </lineage>
</organism>
<proteinExistence type="predicted"/>
<dbReference type="RefSeq" id="WP_092021409.1">
    <property type="nucleotide sequence ID" value="NZ_FOUE01000002.1"/>
</dbReference>
<accession>A0A1I4NTW0</accession>
<evidence type="ECO:0000256" key="1">
    <source>
        <dbReference type="ARBA" id="ARBA00022801"/>
    </source>
</evidence>
<dbReference type="InterPro" id="IPR050300">
    <property type="entry name" value="GDXG_lipolytic_enzyme"/>
</dbReference>
<dbReference type="InterPro" id="IPR013094">
    <property type="entry name" value="AB_hydrolase_3"/>
</dbReference>